<protein>
    <submittedName>
        <fullName evidence="1">Uncharacterized protein</fullName>
    </submittedName>
</protein>
<comment type="caution">
    <text evidence="1">The sequence shown here is derived from an EMBL/GenBank/DDBJ whole genome shotgun (WGS) entry which is preliminary data.</text>
</comment>
<accession>A0A978UMV3</accession>
<evidence type="ECO:0000313" key="1">
    <source>
        <dbReference type="EMBL" id="KAH7516155.1"/>
    </source>
</evidence>
<name>A0A978UMV3_ZIZJJ</name>
<organism evidence="1 2">
    <name type="scientific">Ziziphus jujuba var. spinosa</name>
    <dbReference type="NCBI Taxonomy" id="714518"/>
    <lineage>
        <taxon>Eukaryota</taxon>
        <taxon>Viridiplantae</taxon>
        <taxon>Streptophyta</taxon>
        <taxon>Embryophyta</taxon>
        <taxon>Tracheophyta</taxon>
        <taxon>Spermatophyta</taxon>
        <taxon>Magnoliopsida</taxon>
        <taxon>eudicotyledons</taxon>
        <taxon>Gunneridae</taxon>
        <taxon>Pentapetalae</taxon>
        <taxon>rosids</taxon>
        <taxon>fabids</taxon>
        <taxon>Rosales</taxon>
        <taxon>Rhamnaceae</taxon>
        <taxon>Paliureae</taxon>
        <taxon>Ziziphus</taxon>
    </lineage>
</organism>
<dbReference type="EMBL" id="JAEACU010000010">
    <property type="protein sequence ID" value="KAH7516155.1"/>
    <property type="molecule type" value="Genomic_DNA"/>
</dbReference>
<dbReference type="Proteomes" id="UP000813462">
    <property type="component" value="Unassembled WGS sequence"/>
</dbReference>
<proteinExistence type="predicted"/>
<gene>
    <name evidence="1" type="ORF">FEM48_Zijuj10G0105200</name>
</gene>
<dbReference type="AlphaFoldDB" id="A0A978UMV3"/>
<evidence type="ECO:0000313" key="2">
    <source>
        <dbReference type="Proteomes" id="UP000813462"/>
    </source>
</evidence>
<reference evidence="1" key="1">
    <citation type="journal article" date="2021" name="Front. Plant Sci.">
        <title>Chromosome-Scale Genome Assembly for Chinese Sour Jujube and Insights Into Its Genome Evolution and Domestication Signature.</title>
        <authorList>
            <person name="Shen L.-Y."/>
            <person name="Luo H."/>
            <person name="Wang X.-L."/>
            <person name="Wang X.-M."/>
            <person name="Qiu X.-J."/>
            <person name="Liu H."/>
            <person name="Zhou S.-S."/>
            <person name="Jia K.-H."/>
            <person name="Nie S."/>
            <person name="Bao Y.-T."/>
            <person name="Zhang R.-G."/>
            <person name="Yun Q.-Z."/>
            <person name="Chai Y.-H."/>
            <person name="Lu J.-Y."/>
            <person name="Li Y."/>
            <person name="Zhao S.-W."/>
            <person name="Mao J.-F."/>
            <person name="Jia S.-G."/>
            <person name="Mao Y.-M."/>
        </authorList>
    </citation>
    <scope>NUCLEOTIDE SEQUENCE</scope>
    <source>
        <strain evidence="1">AT0</strain>
        <tissue evidence="1">Leaf</tissue>
    </source>
</reference>
<sequence length="142" mass="15881">MLRSEWNRSSELGSYTSWPQEISSFAISSMNALLQWVQTFVHKRFLVSSCAQGRESYPSHKILNLLLRGRFSISFGEATVVVSTDHCSWSPPQSHCEAGLGIVGSKFLGSPYNNEILQAFDDIWKEGNATEPYKAVDLCNCV</sequence>